<comment type="similarity">
    <text evidence="1">Belongs to the UPF0065 (bug) family.</text>
</comment>
<dbReference type="InterPro" id="IPR006311">
    <property type="entry name" value="TAT_signal"/>
</dbReference>
<feature type="signal peptide" evidence="2">
    <location>
        <begin position="1"/>
        <end position="27"/>
    </location>
</feature>
<dbReference type="InterPro" id="IPR005064">
    <property type="entry name" value="BUG"/>
</dbReference>
<reference evidence="3" key="1">
    <citation type="submission" date="2018-10" db="EMBL/GenBank/DDBJ databases">
        <title>Iterative Subtractive Binning of Freshwater Chronoseries Metagenomes Recovers Nearly Complete Genomes from over Four Hundred Novel Species.</title>
        <authorList>
            <person name="Rodriguez-R L.M."/>
            <person name="Tsementzi D."/>
            <person name="Luo C."/>
            <person name="Konstantinidis K.T."/>
        </authorList>
    </citation>
    <scope>NUCLEOTIDE SEQUENCE</scope>
    <source>
        <strain evidence="3">WB8_2A_004</strain>
    </source>
</reference>
<feature type="non-terminal residue" evidence="3">
    <location>
        <position position="231"/>
    </location>
</feature>
<gene>
    <name evidence="3" type="ORF">EBX74_04580</name>
</gene>
<dbReference type="Gene3D" id="3.40.190.10">
    <property type="entry name" value="Periplasmic binding protein-like II"/>
    <property type="match status" value="1"/>
</dbReference>
<evidence type="ECO:0000256" key="1">
    <source>
        <dbReference type="ARBA" id="ARBA00006987"/>
    </source>
</evidence>
<comment type="caution">
    <text evidence="3">The sequence shown here is derived from an EMBL/GenBank/DDBJ whole genome shotgun (WGS) entry which is preliminary data.</text>
</comment>
<protein>
    <submittedName>
        <fullName evidence="3">Tripartite tricarboxylate transporter substrate binding protein</fullName>
    </submittedName>
</protein>
<evidence type="ECO:0000313" key="4">
    <source>
        <dbReference type="Proteomes" id="UP000747791"/>
    </source>
</evidence>
<dbReference type="Proteomes" id="UP000747791">
    <property type="component" value="Unassembled WGS sequence"/>
</dbReference>
<proteinExistence type="inferred from homology"/>
<name>A0A966LZD2_9PROT</name>
<sequence>MKINRRKFMAFAGASAAVLGMPNWALSQSKVVFDNLNIFVPAAPGGGWDGLGRAIEAASKAAGLTNSIQVENVGGAGGMVGLPKFVNEKKGQGNTIMIGGSVMVGAGITNKSPVTIKDVIPIARLTEEAGAIVVPTSGKIKSWNDFTAALKANPKAVSVAGGSAGGTDHQLLGLIIKALGGNAKDAAYVAFQGGGPANAAILGGQVSAGISGYSELEEHINSGKMKIIAVS</sequence>
<dbReference type="AlphaFoldDB" id="A0A966LZD2"/>
<organism evidence="3 4">
    <name type="scientific">Candidatus Fonsibacter lacus</name>
    <dbReference type="NCBI Taxonomy" id="2576439"/>
    <lineage>
        <taxon>Bacteria</taxon>
        <taxon>Pseudomonadati</taxon>
        <taxon>Pseudomonadota</taxon>
        <taxon>Alphaproteobacteria</taxon>
        <taxon>Candidatus Pelagibacterales</taxon>
        <taxon>Candidatus Pelagibacterales incertae sedis</taxon>
        <taxon>Candidatus Fonsibacter</taxon>
    </lineage>
</organism>
<feature type="chain" id="PRO_5036891607" evidence="2">
    <location>
        <begin position="28"/>
        <end position="231"/>
    </location>
</feature>
<dbReference type="SUPFAM" id="SSF53850">
    <property type="entry name" value="Periplasmic binding protein-like II"/>
    <property type="match status" value="1"/>
</dbReference>
<accession>A0A966LZD2</accession>
<evidence type="ECO:0000256" key="2">
    <source>
        <dbReference type="SAM" id="SignalP"/>
    </source>
</evidence>
<keyword evidence="2" id="KW-0732">Signal</keyword>
<dbReference type="Gene3D" id="3.40.190.150">
    <property type="entry name" value="Bordetella uptake gene, domain 1"/>
    <property type="match status" value="1"/>
</dbReference>
<dbReference type="PANTHER" id="PTHR42928">
    <property type="entry name" value="TRICARBOXYLATE-BINDING PROTEIN"/>
    <property type="match status" value="1"/>
</dbReference>
<dbReference type="EMBL" id="RGOB01000190">
    <property type="protein sequence ID" value="NCU53539.1"/>
    <property type="molecule type" value="Genomic_DNA"/>
</dbReference>
<dbReference type="PROSITE" id="PS51318">
    <property type="entry name" value="TAT"/>
    <property type="match status" value="1"/>
</dbReference>
<dbReference type="InterPro" id="IPR042100">
    <property type="entry name" value="Bug_dom1"/>
</dbReference>
<dbReference type="Pfam" id="PF03401">
    <property type="entry name" value="TctC"/>
    <property type="match status" value="1"/>
</dbReference>
<evidence type="ECO:0000313" key="3">
    <source>
        <dbReference type="EMBL" id="NCU53539.1"/>
    </source>
</evidence>
<dbReference type="PANTHER" id="PTHR42928:SF3">
    <property type="entry name" value="UPF0065 PROTEIN YFLP"/>
    <property type="match status" value="1"/>
</dbReference>